<dbReference type="InterPro" id="IPR029050">
    <property type="entry name" value="Immunoprotect_excell_Ig-like"/>
</dbReference>
<dbReference type="STRING" id="199441.BkAM31D_13795"/>
<proteinExistence type="predicted"/>
<dbReference type="KEGG" id="bkw:BkAM31D_13795"/>
<reference evidence="3 4" key="1">
    <citation type="submission" date="2017-04" db="EMBL/GenBank/DDBJ databases">
        <title>Bacillus krulwichiae AM31D Genome sequencing and assembly.</title>
        <authorList>
            <person name="Krulwich T.A."/>
            <person name="Anastor L."/>
            <person name="Ehrlich R."/>
            <person name="Ehrlich G.D."/>
            <person name="Janto B."/>
        </authorList>
    </citation>
    <scope>NUCLEOTIDE SEQUENCE [LARGE SCALE GENOMIC DNA]</scope>
    <source>
        <strain evidence="3 4">AM31D</strain>
    </source>
</reference>
<keyword evidence="4" id="KW-1185">Reference proteome</keyword>
<dbReference type="EMBL" id="CP020814">
    <property type="protein sequence ID" value="ARK30825.1"/>
    <property type="molecule type" value="Genomic_DNA"/>
</dbReference>
<feature type="domain" description="DUF4352" evidence="2">
    <location>
        <begin position="46"/>
        <end position="146"/>
    </location>
</feature>
<dbReference type="AlphaFoldDB" id="A0A1X9MBL1"/>
<protein>
    <submittedName>
        <fullName evidence="3">Telomeric repeat-binding factor 2</fullName>
    </submittedName>
</protein>
<dbReference type="Pfam" id="PF11611">
    <property type="entry name" value="DUF4352"/>
    <property type="match status" value="1"/>
</dbReference>
<evidence type="ECO:0000256" key="1">
    <source>
        <dbReference type="ARBA" id="ARBA00022729"/>
    </source>
</evidence>
<name>A0A1X9MBL1_9BACI</name>
<keyword evidence="1" id="KW-0732">Signal</keyword>
<evidence type="ECO:0000313" key="4">
    <source>
        <dbReference type="Proteomes" id="UP000193006"/>
    </source>
</evidence>
<gene>
    <name evidence="3" type="ORF">BkAM31D_13795</name>
</gene>
<sequence>MKGKVVLLFGLISCLAVLAGYSVITYFDTETSEAKNTPETEGELREINGLEISLNEARVESVEEDPEHQFVIVDLTFNNVKETVHEFSSYNITLVDEEGFAHSIDTSIETKGIIGGQLHPGRSTRGELAFVVPNGEQFELVYTDHLRTGQVIWEVSVEK</sequence>
<dbReference type="RefSeq" id="WP_066149746.1">
    <property type="nucleotide sequence ID" value="NZ_CP020814.1"/>
</dbReference>
<dbReference type="InterPro" id="IPR029051">
    <property type="entry name" value="DUF4352"/>
</dbReference>
<dbReference type="Gene3D" id="2.60.40.1240">
    <property type="match status" value="1"/>
</dbReference>
<dbReference type="Proteomes" id="UP000193006">
    <property type="component" value="Chromosome"/>
</dbReference>
<accession>A0A1X9MBL1</accession>
<organism evidence="3 4">
    <name type="scientific">Halalkalibacter krulwichiae</name>
    <dbReference type="NCBI Taxonomy" id="199441"/>
    <lineage>
        <taxon>Bacteria</taxon>
        <taxon>Bacillati</taxon>
        <taxon>Bacillota</taxon>
        <taxon>Bacilli</taxon>
        <taxon>Bacillales</taxon>
        <taxon>Bacillaceae</taxon>
        <taxon>Halalkalibacter</taxon>
    </lineage>
</organism>
<evidence type="ECO:0000259" key="2">
    <source>
        <dbReference type="Pfam" id="PF11611"/>
    </source>
</evidence>
<evidence type="ECO:0000313" key="3">
    <source>
        <dbReference type="EMBL" id="ARK30825.1"/>
    </source>
</evidence>